<evidence type="ECO:0000256" key="1">
    <source>
        <dbReference type="SAM" id="MobiDB-lite"/>
    </source>
</evidence>
<evidence type="ECO:0000313" key="2">
    <source>
        <dbReference type="EMBL" id="QCD86958.1"/>
    </source>
</evidence>
<keyword evidence="3" id="KW-1185">Reference proteome</keyword>
<dbReference type="EMBL" id="CP039347">
    <property type="protein sequence ID" value="QCD86958.1"/>
    <property type="molecule type" value="Genomic_DNA"/>
</dbReference>
<name>A0A4D6LEL6_VIGUN</name>
<dbReference type="Proteomes" id="UP000501690">
    <property type="component" value="Linkage Group LG3"/>
</dbReference>
<reference evidence="2 3" key="1">
    <citation type="submission" date="2019-04" db="EMBL/GenBank/DDBJ databases">
        <title>An improved genome assembly and genetic linkage map for asparagus bean, Vigna unguiculata ssp. sesquipedialis.</title>
        <authorList>
            <person name="Xia Q."/>
            <person name="Zhang R."/>
            <person name="Dong Y."/>
        </authorList>
    </citation>
    <scope>NUCLEOTIDE SEQUENCE [LARGE SCALE GENOMIC DNA]</scope>
    <source>
        <tissue evidence="2">Leaf</tissue>
    </source>
</reference>
<evidence type="ECO:0000313" key="3">
    <source>
        <dbReference type="Proteomes" id="UP000501690"/>
    </source>
</evidence>
<sequence length="130" mass="13991">MQENPQYGKLRYKGLAFAHQLTTLFKDVVANGKCEWTPSIGMLPTSLDINVNDVYCPSLEGIGLNLEEGSGDSKDGSVGAINDIEGLNFNVSQGTSSQGLGTQKNGEKRKRNNNVVVKGKEKGNCLIKDS</sequence>
<feature type="region of interest" description="Disordered" evidence="1">
    <location>
        <begin position="92"/>
        <end position="113"/>
    </location>
</feature>
<protein>
    <submittedName>
        <fullName evidence="2">Uncharacterized protein</fullName>
    </submittedName>
</protein>
<feature type="compositionally biased region" description="Polar residues" evidence="1">
    <location>
        <begin position="92"/>
        <end position="104"/>
    </location>
</feature>
<organism evidence="2 3">
    <name type="scientific">Vigna unguiculata</name>
    <name type="common">Cowpea</name>
    <dbReference type="NCBI Taxonomy" id="3917"/>
    <lineage>
        <taxon>Eukaryota</taxon>
        <taxon>Viridiplantae</taxon>
        <taxon>Streptophyta</taxon>
        <taxon>Embryophyta</taxon>
        <taxon>Tracheophyta</taxon>
        <taxon>Spermatophyta</taxon>
        <taxon>Magnoliopsida</taxon>
        <taxon>eudicotyledons</taxon>
        <taxon>Gunneridae</taxon>
        <taxon>Pentapetalae</taxon>
        <taxon>rosids</taxon>
        <taxon>fabids</taxon>
        <taxon>Fabales</taxon>
        <taxon>Fabaceae</taxon>
        <taxon>Papilionoideae</taxon>
        <taxon>50 kb inversion clade</taxon>
        <taxon>NPAAA clade</taxon>
        <taxon>indigoferoid/millettioid clade</taxon>
        <taxon>Phaseoleae</taxon>
        <taxon>Vigna</taxon>
    </lineage>
</organism>
<dbReference type="AlphaFoldDB" id="A0A4D6LEL6"/>
<accession>A0A4D6LEL6</accession>
<gene>
    <name evidence="2" type="ORF">DEO72_LG3g1489</name>
</gene>
<proteinExistence type="predicted"/>